<sequence length="166" mass="18708">SETENIVYGSHVPGGVDPKNESCRTLKTLIMFSVYAEKRNLIESTKEFNWNNRRIGVISRDADVVVYGIICGTQAQRLANSNFARSHGKLNSPETNVFAAALRIAFDRGLKKLGTDGNEKSSWITSSFFHCTHLKTCCFLAHCIVCAPYVAWCQEKIFRMLHFDPE</sequence>
<feature type="non-terminal residue" evidence="1">
    <location>
        <position position="166"/>
    </location>
</feature>
<dbReference type="AlphaFoldDB" id="A0AAD7ZIL6"/>
<reference evidence="1" key="1">
    <citation type="journal article" date="2023" name="IScience">
        <title>Live-bearing cockroach genome reveals convergent evolutionary mechanisms linked to viviparity in insects and beyond.</title>
        <authorList>
            <person name="Fouks B."/>
            <person name="Harrison M.C."/>
            <person name="Mikhailova A.A."/>
            <person name="Marchal E."/>
            <person name="English S."/>
            <person name="Carruthers M."/>
            <person name="Jennings E.C."/>
            <person name="Chiamaka E.L."/>
            <person name="Frigard R.A."/>
            <person name="Pippel M."/>
            <person name="Attardo G.M."/>
            <person name="Benoit J.B."/>
            <person name="Bornberg-Bauer E."/>
            <person name="Tobe S.S."/>
        </authorList>
    </citation>
    <scope>NUCLEOTIDE SEQUENCE</scope>
    <source>
        <strain evidence="1">Stay&amp;Tobe</strain>
    </source>
</reference>
<feature type="non-terminal residue" evidence="1">
    <location>
        <position position="1"/>
    </location>
</feature>
<proteinExistence type="predicted"/>
<gene>
    <name evidence="1" type="ORF">L9F63_023613</name>
</gene>
<reference evidence="1" key="2">
    <citation type="submission" date="2023-05" db="EMBL/GenBank/DDBJ databases">
        <authorList>
            <person name="Fouks B."/>
        </authorList>
    </citation>
    <scope>NUCLEOTIDE SEQUENCE</scope>
    <source>
        <strain evidence="1">Stay&amp;Tobe</strain>
        <tissue evidence="1">Testes</tissue>
    </source>
</reference>
<accession>A0AAD7ZIL6</accession>
<evidence type="ECO:0000313" key="2">
    <source>
        <dbReference type="Proteomes" id="UP001233999"/>
    </source>
</evidence>
<keyword evidence="2" id="KW-1185">Reference proteome</keyword>
<organism evidence="1 2">
    <name type="scientific">Diploptera punctata</name>
    <name type="common">Pacific beetle cockroach</name>
    <dbReference type="NCBI Taxonomy" id="6984"/>
    <lineage>
        <taxon>Eukaryota</taxon>
        <taxon>Metazoa</taxon>
        <taxon>Ecdysozoa</taxon>
        <taxon>Arthropoda</taxon>
        <taxon>Hexapoda</taxon>
        <taxon>Insecta</taxon>
        <taxon>Pterygota</taxon>
        <taxon>Neoptera</taxon>
        <taxon>Polyneoptera</taxon>
        <taxon>Dictyoptera</taxon>
        <taxon>Blattodea</taxon>
        <taxon>Blaberoidea</taxon>
        <taxon>Blaberidae</taxon>
        <taxon>Diplopterinae</taxon>
        <taxon>Diploptera</taxon>
    </lineage>
</organism>
<name>A0AAD7ZIL6_DIPPU</name>
<protein>
    <submittedName>
        <fullName evidence="1">Uncharacterized protein</fullName>
    </submittedName>
</protein>
<dbReference type="Proteomes" id="UP001233999">
    <property type="component" value="Unassembled WGS sequence"/>
</dbReference>
<evidence type="ECO:0000313" key="1">
    <source>
        <dbReference type="EMBL" id="KAJ9581208.1"/>
    </source>
</evidence>
<dbReference type="EMBL" id="JASPKZ010007980">
    <property type="protein sequence ID" value="KAJ9581208.1"/>
    <property type="molecule type" value="Genomic_DNA"/>
</dbReference>
<comment type="caution">
    <text evidence="1">The sequence shown here is derived from an EMBL/GenBank/DDBJ whole genome shotgun (WGS) entry which is preliminary data.</text>
</comment>